<dbReference type="InterPro" id="IPR003740">
    <property type="entry name" value="YitT"/>
</dbReference>
<feature type="transmembrane region" description="Helical" evidence="6">
    <location>
        <begin position="36"/>
        <end position="59"/>
    </location>
</feature>
<name>A0A1G9E2Z2_9BACL</name>
<evidence type="ECO:0000313" key="9">
    <source>
        <dbReference type="Proteomes" id="UP000199050"/>
    </source>
</evidence>
<keyword evidence="2" id="KW-1003">Cell membrane</keyword>
<protein>
    <submittedName>
        <fullName evidence="8">Uncharacterized membrane-anchored protein YitT, contains DUF161 and DUF2179 domains</fullName>
    </submittedName>
</protein>
<dbReference type="PANTHER" id="PTHR33545">
    <property type="entry name" value="UPF0750 MEMBRANE PROTEIN YITT-RELATED"/>
    <property type="match status" value="1"/>
</dbReference>
<dbReference type="Pfam" id="PF02588">
    <property type="entry name" value="YitT_membrane"/>
    <property type="match status" value="1"/>
</dbReference>
<evidence type="ECO:0000256" key="3">
    <source>
        <dbReference type="ARBA" id="ARBA00022692"/>
    </source>
</evidence>
<dbReference type="EMBL" id="FNDX01000051">
    <property type="protein sequence ID" value="SDK70459.1"/>
    <property type="molecule type" value="Genomic_DNA"/>
</dbReference>
<keyword evidence="4 6" id="KW-1133">Transmembrane helix</keyword>
<dbReference type="InterPro" id="IPR019264">
    <property type="entry name" value="DUF2179"/>
</dbReference>
<keyword evidence="5 6" id="KW-0472">Membrane</keyword>
<evidence type="ECO:0000313" key="8">
    <source>
        <dbReference type="EMBL" id="SDK70459.1"/>
    </source>
</evidence>
<dbReference type="GO" id="GO:0005886">
    <property type="term" value="C:plasma membrane"/>
    <property type="evidence" value="ECO:0007669"/>
    <property type="project" value="UniProtKB-SubCell"/>
</dbReference>
<dbReference type="PANTHER" id="PTHR33545:SF5">
    <property type="entry name" value="UPF0750 MEMBRANE PROTEIN YITT"/>
    <property type="match status" value="1"/>
</dbReference>
<keyword evidence="9" id="KW-1185">Reference proteome</keyword>
<gene>
    <name evidence="8" type="ORF">SAMN05216192_1514</name>
</gene>
<dbReference type="CDD" id="cd16380">
    <property type="entry name" value="YitT_C"/>
    <property type="match status" value="1"/>
</dbReference>
<feature type="transmembrane region" description="Helical" evidence="6">
    <location>
        <begin position="171"/>
        <end position="191"/>
    </location>
</feature>
<dbReference type="Pfam" id="PF10035">
    <property type="entry name" value="DUF2179"/>
    <property type="match status" value="1"/>
</dbReference>
<comment type="subcellular location">
    <subcellularLocation>
        <location evidence="1">Cell membrane</location>
        <topology evidence="1">Multi-pass membrane protein</topology>
    </subcellularLocation>
</comment>
<evidence type="ECO:0000259" key="7">
    <source>
        <dbReference type="Pfam" id="PF10035"/>
    </source>
</evidence>
<dbReference type="InterPro" id="IPR015867">
    <property type="entry name" value="N-reg_PII/ATP_PRibTrfase_C"/>
</dbReference>
<evidence type="ECO:0000256" key="5">
    <source>
        <dbReference type="ARBA" id="ARBA00023136"/>
    </source>
</evidence>
<proteinExistence type="predicted"/>
<dbReference type="Proteomes" id="UP000199050">
    <property type="component" value="Unassembled WGS sequence"/>
</dbReference>
<feature type="transmembrane region" description="Helical" evidence="6">
    <location>
        <begin position="79"/>
        <end position="97"/>
    </location>
</feature>
<feature type="transmembrane region" description="Helical" evidence="6">
    <location>
        <begin position="130"/>
        <end position="150"/>
    </location>
</feature>
<dbReference type="PIRSF" id="PIRSF006483">
    <property type="entry name" value="Membrane_protein_YitT"/>
    <property type="match status" value="1"/>
</dbReference>
<accession>A0A1G9E2Z2</accession>
<dbReference type="STRING" id="1174501.SAMN05216192_1514"/>
<dbReference type="AlphaFoldDB" id="A0A1G9E2Z2"/>
<evidence type="ECO:0000256" key="4">
    <source>
        <dbReference type="ARBA" id="ARBA00022989"/>
    </source>
</evidence>
<feature type="domain" description="DUF2179" evidence="7">
    <location>
        <begin position="242"/>
        <end position="296"/>
    </location>
</feature>
<dbReference type="InterPro" id="IPR051461">
    <property type="entry name" value="UPF0750_membrane"/>
</dbReference>
<evidence type="ECO:0000256" key="1">
    <source>
        <dbReference type="ARBA" id="ARBA00004651"/>
    </source>
</evidence>
<reference evidence="9" key="1">
    <citation type="submission" date="2016-10" db="EMBL/GenBank/DDBJ databases">
        <authorList>
            <person name="Varghese N."/>
            <person name="Submissions S."/>
        </authorList>
    </citation>
    <scope>NUCLEOTIDE SEQUENCE [LARGE SCALE GENOMIC DNA]</scope>
    <source>
        <strain evidence="9">CGMCC 1.11012</strain>
    </source>
</reference>
<dbReference type="Gene3D" id="3.30.70.120">
    <property type="match status" value="1"/>
</dbReference>
<evidence type="ECO:0000256" key="6">
    <source>
        <dbReference type="SAM" id="Phobius"/>
    </source>
</evidence>
<keyword evidence="3 6" id="KW-0812">Transmembrane</keyword>
<evidence type="ECO:0000256" key="2">
    <source>
        <dbReference type="ARBA" id="ARBA00022475"/>
    </source>
</evidence>
<feature type="transmembrane region" description="Helical" evidence="6">
    <location>
        <begin position="104"/>
        <end position="124"/>
    </location>
</feature>
<organism evidence="8 9">
    <name type="scientific">Paenibacillus typhae</name>
    <dbReference type="NCBI Taxonomy" id="1174501"/>
    <lineage>
        <taxon>Bacteria</taxon>
        <taxon>Bacillati</taxon>
        <taxon>Bacillota</taxon>
        <taxon>Bacilli</taxon>
        <taxon>Bacillales</taxon>
        <taxon>Paenibacillaceae</taxon>
        <taxon>Paenibacillus</taxon>
    </lineage>
</organism>
<sequence>MSLDRLRKKEGNFSMQVRNLVVPLVSSTVARQVKDVAVIILSAFLVASGLRLFLIPHQLLSGGVAGTASIIGYLTNPKYISLYYFAINFPILIWGFVAVGKKYICLSMLSVISTTWFLTVIPVIKLTKDPILASIFGGVIIACGVGFSLRAGGSSGGFDILGSIITRKRDIPMGTVLFVLDGLVILSLGFFKSWDSALYAMLCIFVKSRVVDMIHIRHVKLTCFIVTKERDKMLSRLTQLPHGVTVVNAEGGYSHEGNTMLMTVTTRYELAELRKTILETDPKSFVNVLETVEIVGRFRRLS</sequence>